<dbReference type="InterPro" id="IPR007865">
    <property type="entry name" value="Aminopep_P_N"/>
</dbReference>
<dbReference type="InterPro" id="IPR000994">
    <property type="entry name" value="Pept_M24"/>
</dbReference>
<dbReference type="AlphaFoldDB" id="A0A7G5EDK1"/>
<name>A0A7G5EDK1_9BURK</name>
<keyword evidence="12" id="KW-1185">Reference proteome</keyword>
<dbReference type="CDD" id="cd01087">
    <property type="entry name" value="Prolidase"/>
    <property type="match status" value="1"/>
</dbReference>
<evidence type="ECO:0000256" key="1">
    <source>
        <dbReference type="ARBA" id="ARBA00001424"/>
    </source>
</evidence>
<dbReference type="EC" id="3.4.11.9" evidence="4"/>
<evidence type="ECO:0000256" key="8">
    <source>
        <dbReference type="ARBA" id="ARBA00023049"/>
    </source>
</evidence>
<dbReference type="KEGG" id="cpis:HS961_04070"/>
<keyword evidence="11" id="KW-0031">Aminopeptidase</keyword>
<accession>A0A7G5EDK1</accession>
<keyword evidence="9" id="KW-0464">Manganese</keyword>
<evidence type="ECO:0000313" key="11">
    <source>
        <dbReference type="EMBL" id="QMV72076.1"/>
    </source>
</evidence>
<evidence type="ECO:0000256" key="9">
    <source>
        <dbReference type="ARBA" id="ARBA00023211"/>
    </source>
</evidence>
<evidence type="ECO:0000313" key="12">
    <source>
        <dbReference type="Proteomes" id="UP000515240"/>
    </source>
</evidence>
<comment type="similarity">
    <text evidence="3">Belongs to the peptidase M24B family.</text>
</comment>
<comment type="catalytic activity">
    <reaction evidence="1">
        <text>Release of any N-terminal amino acid, including proline, that is linked to proline, even from a dipeptide or tripeptide.</text>
        <dbReference type="EC" id="3.4.11.9"/>
    </reaction>
</comment>
<reference evidence="11 12" key="1">
    <citation type="journal article" date="2020" name="G3 (Bethesda)">
        <title>CeMbio - The Caenorhabditis elegans Microbiome Resource.</title>
        <authorList>
            <person name="Dirksen P."/>
            <person name="Assie A."/>
            <person name="Zimmermann J."/>
            <person name="Zhang F."/>
            <person name="Tietje A.M."/>
            <person name="Marsh S.A."/>
            <person name="Felix M.A."/>
            <person name="Shapira M."/>
            <person name="Kaleta C."/>
            <person name="Schulenburg H."/>
            <person name="Samuel B."/>
        </authorList>
    </citation>
    <scope>NUCLEOTIDE SEQUENCE [LARGE SCALE GENOMIC DNA]</scope>
    <source>
        <strain evidence="11 12">BIGb0172</strain>
    </source>
</reference>
<dbReference type="EMBL" id="CP058554">
    <property type="protein sequence ID" value="QMV72076.1"/>
    <property type="molecule type" value="Genomic_DNA"/>
</dbReference>
<protein>
    <recommendedName>
        <fullName evidence="4">Xaa-Pro aminopeptidase</fullName>
        <ecNumber evidence="4">3.4.11.9</ecNumber>
    </recommendedName>
</protein>
<keyword evidence="8" id="KW-0482">Metalloprotease</keyword>
<dbReference type="Pfam" id="PF00557">
    <property type="entry name" value="Peptidase_M24"/>
    <property type="match status" value="1"/>
</dbReference>
<dbReference type="GO" id="GO:0006508">
    <property type="term" value="P:proteolysis"/>
    <property type="evidence" value="ECO:0007669"/>
    <property type="project" value="UniProtKB-KW"/>
</dbReference>
<dbReference type="Gene3D" id="3.40.350.10">
    <property type="entry name" value="Creatinase/prolidase N-terminal domain"/>
    <property type="match status" value="1"/>
</dbReference>
<keyword evidence="5" id="KW-0645">Protease</keyword>
<dbReference type="InterPro" id="IPR036005">
    <property type="entry name" value="Creatinase/aminopeptidase-like"/>
</dbReference>
<dbReference type="GO" id="GO:0005829">
    <property type="term" value="C:cytosol"/>
    <property type="evidence" value="ECO:0007669"/>
    <property type="project" value="TreeGrafter"/>
</dbReference>
<dbReference type="InterPro" id="IPR029149">
    <property type="entry name" value="Creatin/AminoP/Spt16_N"/>
</dbReference>
<evidence type="ECO:0000256" key="7">
    <source>
        <dbReference type="ARBA" id="ARBA00022801"/>
    </source>
</evidence>
<keyword evidence="6" id="KW-0479">Metal-binding</keyword>
<dbReference type="Pfam" id="PF05195">
    <property type="entry name" value="AMP_N"/>
    <property type="match status" value="1"/>
</dbReference>
<dbReference type="InterPro" id="IPR052433">
    <property type="entry name" value="X-Pro_dipept-like"/>
</dbReference>
<proteinExistence type="inferred from homology"/>
<keyword evidence="7" id="KW-0378">Hydrolase</keyword>
<evidence type="ECO:0000256" key="5">
    <source>
        <dbReference type="ARBA" id="ARBA00022670"/>
    </source>
</evidence>
<sequence>MHATAPTPAIPAQSVYAERRAQVARQLGEGGIAIIPTAPEHPRNRDSDFLYRHDSYFYYLTGFTEPNASLVITADGKTTLFCAPKDLAREIWDGYRLGPEAAVPALGVSEAYSVAEQAARMPKMLENRSVVWYPFAIHPGLEGTVAQWLNGVRARTRYGALVPEQQRDLCTVLDEMRLFKDAHEVPILRRAGDISARAHILAMQRSARMLRAGQDVREYHLDAELLQAFREYGSQCPAYGSIVAAGANACVLHYRADAAPIRSGELVLIDAGCELDGYASDITRTFPANGKFTGPQRDLYDLVLASQDAAIALTRPGKRFNDIHDATVAVLAQGMLDLGLLDKNKVGGVQDVIDNRSYFQFYMHRTGHWMGMDVHDCGSYIEPSELGQTSERRDPLSGELILNRPSRILRPGMLTTIEPGIYVRPADGVPEAFHHIGIRIEDDALITDDGCELLTRGVPVKADEIEALMRDGAPRPADLG</sequence>
<dbReference type="SUPFAM" id="SSF53092">
    <property type="entry name" value="Creatinase/prolidase N-terminal domain"/>
    <property type="match status" value="1"/>
</dbReference>
<evidence type="ECO:0000256" key="2">
    <source>
        <dbReference type="ARBA" id="ARBA00001936"/>
    </source>
</evidence>
<organism evidence="11 12">
    <name type="scientific">Comamonas piscis</name>
    <dbReference type="NCBI Taxonomy" id="1562974"/>
    <lineage>
        <taxon>Bacteria</taxon>
        <taxon>Pseudomonadati</taxon>
        <taxon>Pseudomonadota</taxon>
        <taxon>Betaproteobacteria</taxon>
        <taxon>Burkholderiales</taxon>
        <taxon>Comamonadaceae</taxon>
        <taxon>Comamonas</taxon>
    </lineage>
</organism>
<dbReference type="GO" id="GO:0070006">
    <property type="term" value="F:metalloaminopeptidase activity"/>
    <property type="evidence" value="ECO:0007669"/>
    <property type="project" value="InterPro"/>
</dbReference>
<dbReference type="SMART" id="SM01011">
    <property type="entry name" value="AMP_N"/>
    <property type="match status" value="1"/>
</dbReference>
<dbReference type="SUPFAM" id="SSF55920">
    <property type="entry name" value="Creatinase/aminopeptidase"/>
    <property type="match status" value="1"/>
</dbReference>
<feature type="domain" description="Aminopeptidase P N-terminal" evidence="10">
    <location>
        <begin position="11"/>
        <end position="142"/>
    </location>
</feature>
<dbReference type="PANTHER" id="PTHR43226">
    <property type="entry name" value="XAA-PRO AMINOPEPTIDASE 3"/>
    <property type="match status" value="1"/>
</dbReference>
<evidence type="ECO:0000256" key="6">
    <source>
        <dbReference type="ARBA" id="ARBA00022723"/>
    </source>
</evidence>
<dbReference type="PANTHER" id="PTHR43226:SF4">
    <property type="entry name" value="XAA-PRO AMINOPEPTIDASE 3"/>
    <property type="match status" value="1"/>
</dbReference>
<dbReference type="Gene3D" id="3.90.230.10">
    <property type="entry name" value="Creatinase/methionine aminopeptidase superfamily"/>
    <property type="match status" value="1"/>
</dbReference>
<evidence type="ECO:0000256" key="4">
    <source>
        <dbReference type="ARBA" id="ARBA00012574"/>
    </source>
</evidence>
<comment type="cofactor">
    <cofactor evidence="2">
        <name>Mn(2+)</name>
        <dbReference type="ChEBI" id="CHEBI:29035"/>
    </cofactor>
</comment>
<evidence type="ECO:0000259" key="10">
    <source>
        <dbReference type="SMART" id="SM01011"/>
    </source>
</evidence>
<dbReference type="GO" id="GO:0030145">
    <property type="term" value="F:manganese ion binding"/>
    <property type="evidence" value="ECO:0007669"/>
    <property type="project" value="InterPro"/>
</dbReference>
<gene>
    <name evidence="11" type="ORF">HS961_04070</name>
</gene>
<evidence type="ECO:0000256" key="3">
    <source>
        <dbReference type="ARBA" id="ARBA00008766"/>
    </source>
</evidence>
<dbReference type="Proteomes" id="UP000515240">
    <property type="component" value="Chromosome"/>
</dbReference>
<dbReference type="RefSeq" id="WP_182326500.1">
    <property type="nucleotide sequence ID" value="NZ_CP058554.1"/>
</dbReference>